<sequence length="151" mass="16605">MLPLCRFVPLYEIACEQLVVQATSSFLKSLHFAICFPDTRLQHNTTSKTNTTQYKMRSGLQITSMVLLALTSTSVSVCPTTSHGAAEGLDAKISGKPMLRSLGSVYGPSRSLGFFKSCWNFITCRTCQETTNASLDRAPSIHLNIKNPLKK</sequence>
<dbReference type="EMBL" id="CAIX01000547">
    <property type="protein sequence ID" value="CCI11096.1"/>
    <property type="molecule type" value="Genomic_DNA"/>
</dbReference>
<evidence type="ECO:0000313" key="1">
    <source>
        <dbReference type="EMBL" id="CCI11096.1"/>
    </source>
</evidence>
<organism evidence="1 2">
    <name type="scientific">Albugo candida</name>
    <dbReference type="NCBI Taxonomy" id="65357"/>
    <lineage>
        <taxon>Eukaryota</taxon>
        <taxon>Sar</taxon>
        <taxon>Stramenopiles</taxon>
        <taxon>Oomycota</taxon>
        <taxon>Peronosporomycetes</taxon>
        <taxon>Albuginales</taxon>
        <taxon>Albuginaceae</taxon>
        <taxon>Albugo</taxon>
    </lineage>
</organism>
<gene>
    <name evidence="1" type="ORF">BN9_123730</name>
</gene>
<reference evidence="1 2" key="1">
    <citation type="submission" date="2012-05" db="EMBL/GenBank/DDBJ databases">
        <title>Recombination and specialization in a pathogen metapopulation.</title>
        <authorList>
            <person name="Gardiner A."/>
            <person name="Kemen E."/>
            <person name="Schultz-Larsen T."/>
            <person name="MacLean D."/>
            <person name="Van Oosterhout C."/>
            <person name="Jones J.D.G."/>
        </authorList>
    </citation>
    <scope>NUCLEOTIDE SEQUENCE [LARGE SCALE GENOMIC DNA]</scope>
    <source>
        <strain evidence="1 2">Ac Nc2</strain>
    </source>
</reference>
<name>A0A024FVP6_9STRA</name>
<evidence type="ECO:0000313" key="2">
    <source>
        <dbReference type="Proteomes" id="UP000053237"/>
    </source>
</evidence>
<proteinExistence type="predicted"/>
<dbReference type="AlphaFoldDB" id="A0A024FVP6"/>
<accession>A0A024FVP6</accession>
<protein>
    <submittedName>
        <fullName evidence="1">Uncharacterized protein</fullName>
    </submittedName>
</protein>
<dbReference type="InParanoid" id="A0A024FVP6"/>
<keyword evidence="2" id="KW-1185">Reference proteome</keyword>
<comment type="caution">
    <text evidence="1">The sequence shown here is derived from an EMBL/GenBank/DDBJ whole genome shotgun (WGS) entry which is preliminary data.</text>
</comment>
<dbReference type="Proteomes" id="UP000053237">
    <property type="component" value="Unassembled WGS sequence"/>
</dbReference>